<dbReference type="Pfam" id="PF11151">
    <property type="entry name" value="DUF2929"/>
    <property type="match status" value="1"/>
</dbReference>
<proteinExistence type="predicted"/>
<gene>
    <name evidence="2" type="ORF">FC48_GL001367</name>
</gene>
<evidence type="ECO:0008006" key="4">
    <source>
        <dbReference type="Google" id="ProtNLM"/>
    </source>
</evidence>
<evidence type="ECO:0000256" key="1">
    <source>
        <dbReference type="SAM" id="Phobius"/>
    </source>
</evidence>
<organism evidence="2 3">
    <name type="scientific">Ligilactobacillus murinus DSM 20452 = NBRC 14221</name>
    <dbReference type="NCBI Taxonomy" id="1423772"/>
    <lineage>
        <taxon>Bacteria</taxon>
        <taxon>Bacillati</taxon>
        <taxon>Bacillota</taxon>
        <taxon>Bacilli</taxon>
        <taxon>Lactobacillales</taxon>
        <taxon>Lactobacillaceae</taxon>
        <taxon>Ligilactobacillus</taxon>
    </lineage>
</organism>
<dbReference type="Proteomes" id="UP000051612">
    <property type="component" value="Unassembled WGS sequence"/>
</dbReference>
<dbReference type="GeneID" id="48466137"/>
<dbReference type="EMBL" id="AYYN01000030">
    <property type="protein sequence ID" value="KRM76802.1"/>
    <property type="molecule type" value="Genomic_DNA"/>
</dbReference>
<keyword evidence="1" id="KW-1133">Transmembrane helix</keyword>
<dbReference type="InterPro" id="IPR021324">
    <property type="entry name" value="DUF2929"/>
</dbReference>
<feature type="transmembrane region" description="Helical" evidence="1">
    <location>
        <begin position="33"/>
        <end position="54"/>
    </location>
</feature>
<name>A0A0R2BEJ9_9LACO</name>
<reference evidence="2 3" key="1">
    <citation type="journal article" date="2015" name="Genome Announc.">
        <title>Expanding the biotechnology potential of lactobacilli through comparative genomics of 213 strains and associated genera.</title>
        <authorList>
            <person name="Sun Z."/>
            <person name="Harris H.M."/>
            <person name="McCann A."/>
            <person name="Guo C."/>
            <person name="Argimon S."/>
            <person name="Zhang W."/>
            <person name="Yang X."/>
            <person name="Jeffery I.B."/>
            <person name="Cooney J.C."/>
            <person name="Kagawa T.F."/>
            <person name="Liu W."/>
            <person name="Song Y."/>
            <person name="Salvetti E."/>
            <person name="Wrobel A."/>
            <person name="Rasinkangas P."/>
            <person name="Parkhill J."/>
            <person name="Rea M.C."/>
            <person name="O'Sullivan O."/>
            <person name="Ritari J."/>
            <person name="Douillard F.P."/>
            <person name="Paul Ross R."/>
            <person name="Yang R."/>
            <person name="Briner A.E."/>
            <person name="Felis G.E."/>
            <person name="de Vos W.M."/>
            <person name="Barrangou R."/>
            <person name="Klaenhammer T.R."/>
            <person name="Caufield P.W."/>
            <person name="Cui Y."/>
            <person name="Zhang H."/>
            <person name="O'Toole P.W."/>
        </authorList>
    </citation>
    <scope>NUCLEOTIDE SEQUENCE [LARGE SCALE GENOMIC DNA]</scope>
    <source>
        <strain evidence="2 3">DSM 20452</strain>
    </source>
</reference>
<sequence>MAKQLTILFWGFIYGEVIGYVLSALSGSPFEPLQSGLIAMVGGFIAVNCLLAFVKSPKKATKTDK</sequence>
<dbReference type="PATRIC" id="fig|1423772.3.peg.1458"/>
<evidence type="ECO:0000313" key="3">
    <source>
        <dbReference type="Proteomes" id="UP000051612"/>
    </source>
</evidence>
<comment type="caution">
    <text evidence="2">The sequence shown here is derived from an EMBL/GenBank/DDBJ whole genome shotgun (WGS) entry which is preliminary data.</text>
</comment>
<dbReference type="RefSeq" id="WP_004047900.1">
    <property type="nucleotide sequence ID" value="NZ_AYYN01000030.1"/>
</dbReference>
<evidence type="ECO:0000313" key="2">
    <source>
        <dbReference type="EMBL" id="KRM76802.1"/>
    </source>
</evidence>
<feature type="transmembrane region" description="Helical" evidence="1">
    <location>
        <begin position="7"/>
        <end position="27"/>
    </location>
</feature>
<dbReference type="AlphaFoldDB" id="A0A0R2BEJ9"/>
<protein>
    <recommendedName>
        <fullName evidence="4">Integral membrane protein</fullName>
    </recommendedName>
</protein>
<accession>A0A0R2BEJ9</accession>
<keyword evidence="1" id="KW-0472">Membrane</keyword>
<keyword evidence="1" id="KW-0812">Transmembrane</keyword>